<feature type="domain" description="Chorismate-utilising enzyme C-terminal" evidence="1">
    <location>
        <begin position="124"/>
        <end position="379"/>
    </location>
</feature>
<dbReference type="InterPro" id="IPR043131">
    <property type="entry name" value="BCAT-like_N"/>
</dbReference>
<dbReference type="SUPFAM" id="SSF56752">
    <property type="entry name" value="D-aminoacid aminotransferase-like PLP-dependent enzymes"/>
    <property type="match status" value="1"/>
</dbReference>
<dbReference type="Pfam" id="PF00425">
    <property type="entry name" value="Chorismate_bind"/>
    <property type="match status" value="1"/>
</dbReference>
<evidence type="ECO:0000259" key="1">
    <source>
        <dbReference type="Pfam" id="PF00425"/>
    </source>
</evidence>
<comment type="caution">
    <text evidence="2">The sequence shown here is derived from an EMBL/GenBank/DDBJ whole genome shotgun (WGS) entry which is preliminary data.</text>
</comment>
<dbReference type="EMBL" id="VSSQ01005669">
    <property type="protein sequence ID" value="MPM30011.1"/>
    <property type="molecule type" value="Genomic_DNA"/>
</dbReference>
<dbReference type="Gene3D" id="3.20.10.10">
    <property type="entry name" value="D-amino Acid Aminotransferase, subunit A, domain 2"/>
    <property type="match status" value="1"/>
</dbReference>
<dbReference type="Gene3D" id="3.60.120.10">
    <property type="entry name" value="Anthranilate synthase"/>
    <property type="match status" value="1"/>
</dbReference>
<dbReference type="InterPro" id="IPR005801">
    <property type="entry name" value="ADC_synthase"/>
</dbReference>
<dbReference type="Gene3D" id="3.30.470.10">
    <property type="match status" value="1"/>
</dbReference>
<dbReference type="GO" id="GO:0008909">
    <property type="term" value="F:isochorismate synthase activity"/>
    <property type="evidence" value="ECO:0007669"/>
    <property type="project" value="UniProtKB-EC"/>
</dbReference>
<dbReference type="GO" id="GO:0000162">
    <property type="term" value="P:L-tryptophan biosynthetic process"/>
    <property type="evidence" value="ECO:0007669"/>
    <property type="project" value="TreeGrafter"/>
</dbReference>
<keyword evidence="2" id="KW-0413">Isomerase</keyword>
<name>A0A644YQ62_9ZZZZ</name>
<organism evidence="2">
    <name type="scientific">bioreactor metagenome</name>
    <dbReference type="NCBI Taxonomy" id="1076179"/>
    <lineage>
        <taxon>unclassified sequences</taxon>
        <taxon>metagenomes</taxon>
        <taxon>ecological metagenomes</taxon>
    </lineage>
</organism>
<accession>A0A644YQ62</accession>
<sequence>MKNNDSLACRIAEPGSVLVALPGDGAIREFGLFQAPDAILTAYTAAAVEPVFTALEEWLAHGGHAAGFVAYEAAPAFDPAMRVAGSDDFPLVCFGCFRNPPVAVSLPHVNDYGLPEDFIPELDSDQYAAQYAKVLEEIIAGSIYQANLTFRCRTGPELCPERLFLNLWTRQPVPCAAYLNLLPDRKILSLSPELYLESSDGRQIVSAPMKGTAPRAPSAALDRATARGLAGDPKNMAENLMIADMVRNDLGRIALPGSVAVEALFRVETYRTVHQMSSVIRGKLPEALPLFELFRATFPPASITGAPKIAAMEVLAGMERSPRRIYTGAIGCVFPDRRLRFNVAIRTLTCYADRTETGVGGGIVYDSRPEAEWQEALLKCRYATVAMPEFEVFETLGWTAAGGFSQLAEHVERARLSQEYFLRPYRPGSIESALENTLVELNRNPLYRAGACVKFRLRRDGPVEVELTVPRRPDWRETPLRLLLSRHRISATDVFRHHKTTCREIYDSALAAARTAGFHEVIFRNEHDEVTEGAISSLFIRRDGRWRTPRLECGLLSGIWRAQQLAALDAEECILHRDDLLAADEILMGNSLRGAGRAAAVVDEESGLECR</sequence>
<dbReference type="InterPro" id="IPR001544">
    <property type="entry name" value="Aminotrans_IV"/>
</dbReference>
<dbReference type="InterPro" id="IPR036038">
    <property type="entry name" value="Aminotransferase-like"/>
</dbReference>
<dbReference type="InterPro" id="IPR015890">
    <property type="entry name" value="Chorismate_C"/>
</dbReference>
<gene>
    <name evidence="2" type="primary">menF_10</name>
    <name evidence="2" type="ORF">SDC9_76553</name>
</gene>
<dbReference type="InterPro" id="IPR043132">
    <property type="entry name" value="BCAT-like_C"/>
</dbReference>
<dbReference type="PRINTS" id="PR00095">
    <property type="entry name" value="ANTSNTHASEI"/>
</dbReference>
<dbReference type="InterPro" id="IPR019999">
    <property type="entry name" value="Anth_synth_I-like"/>
</dbReference>
<dbReference type="AlphaFoldDB" id="A0A644YQ62"/>
<dbReference type="EC" id="5.4.4.2" evidence="2"/>
<dbReference type="SUPFAM" id="SSF56322">
    <property type="entry name" value="ADC synthase"/>
    <property type="match status" value="1"/>
</dbReference>
<dbReference type="PANTHER" id="PTHR11236:SF50">
    <property type="entry name" value="AMINODEOXYCHORISMATE SYNTHASE COMPONENT 1"/>
    <property type="match status" value="1"/>
</dbReference>
<dbReference type="PANTHER" id="PTHR11236">
    <property type="entry name" value="AMINOBENZOATE/ANTHRANILATE SYNTHASE"/>
    <property type="match status" value="1"/>
</dbReference>
<dbReference type="Pfam" id="PF01063">
    <property type="entry name" value="Aminotran_4"/>
    <property type="match status" value="1"/>
</dbReference>
<protein>
    <submittedName>
        <fullName evidence="2">Isochorismate synthase MenF</fullName>
        <ecNumber evidence="2">5.4.4.2</ecNumber>
    </submittedName>
</protein>
<dbReference type="GO" id="GO:0046820">
    <property type="term" value="F:4-amino-4-deoxychorismate synthase activity"/>
    <property type="evidence" value="ECO:0007669"/>
    <property type="project" value="TreeGrafter"/>
</dbReference>
<proteinExistence type="predicted"/>
<reference evidence="2" key="1">
    <citation type="submission" date="2019-08" db="EMBL/GenBank/DDBJ databases">
        <authorList>
            <person name="Kucharzyk K."/>
            <person name="Murdoch R.W."/>
            <person name="Higgins S."/>
            <person name="Loffler F."/>
        </authorList>
    </citation>
    <scope>NUCLEOTIDE SEQUENCE</scope>
</reference>
<evidence type="ECO:0000313" key="2">
    <source>
        <dbReference type="EMBL" id="MPM30011.1"/>
    </source>
</evidence>